<dbReference type="AlphaFoldDB" id="A0A9D3XDB4"/>
<organism evidence="2 3">
    <name type="scientific">Mauremys mutica</name>
    <name type="common">yellowpond turtle</name>
    <dbReference type="NCBI Taxonomy" id="74926"/>
    <lineage>
        <taxon>Eukaryota</taxon>
        <taxon>Metazoa</taxon>
        <taxon>Chordata</taxon>
        <taxon>Craniata</taxon>
        <taxon>Vertebrata</taxon>
        <taxon>Euteleostomi</taxon>
        <taxon>Archelosauria</taxon>
        <taxon>Testudinata</taxon>
        <taxon>Testudines</taxon>
        <taxon>Cryptodira</taxon>
        <taxon>Durocryptodira</taxon>
        <taxon>Testudinoidea</taxon>
        <taxon>Geoemydidae</taxon>
        <taxon>Geoemydinae</taxon>
        <taxon>Mauremys</taxon>
    </lineage>
</organism>
<evidence type="ECO:0000313" key="3">
    <source>
        <dbReference type="Proteomes" id="UP000827986"/>
    </source>
</evidence>
<sequence>VAELRGFFLAPSSSCSETQTETVTHLLPTKRVTENTERERNSDKAPKQATAINASCGAFSARFSDNLRNHYITLFTSIQSV</sequence>
<evidence type="ECO:0000313" key="2">
    <source>
        <dbReference type="EMBL" id="KAH1177892.1"/>
    </source>
</evidence>
<name>A0A9D3XDB4_9SAUR</name>
<reference evidence="2" key="1">
    <citation type="submission" date="2021-09" db="EMBL/GenBank/DDBJ databases">
        <title>The genome of Mauremys mutica provides insights into the evolution of semi-aquatic lifestyle.</title>
        <authorList>
            <person name="Gong S."/>
            <person name="Gao Y."/>
        </authorList>
    </citation>
    <scope>NUCLEOTIDE SEQUENCE</scope>
    <source>
        <strain evidence="2">MM-2020</strain>
        <tissue evidence="2">Muscle</tissue>
    </source>
</reference>
<proteinExistence type="predicted"/>
<dbReference type="EMBL" id="JAHDVG010000474">
    <property type="protein sequence ID" value="KAH1177892.1"/>
    <property type="molecule type" value="Genomic_DNA"/>
</dbReference>
<feature type="region of interest" description="Disordered" evidence="1">
    <location>
        <begin position="30"/>
        <end position="49"/>
    </location>
</feature>
<comment type="caution">
    <text evidence="2">The sequence shown here is derived from an EMBL/GenBank/DDBJ whole genome shotgun (WGS) entry which is preliminary data.</text>
</comment>
<keyword evidence="3" id="KW-1185">Reference proteome</keyword>
<protein>
    <submittedName>
        <fullName evidence="2">Uncharacterized protein</fullName>
    </submittedName>
</protein>
<gene>
    <name evidence="2" type="ORF">KIL84_011594</name>
</gene>
<feature type="non-terminal residue" evidence="2">
    <location>
        <position position="81"/>
    </location>
</feature>
<accession>A0A9D3XDB4</accession>
<feature type="compositionally biased region" description="Basic and acidic residues" evidence="1">
    <location>
        <begin position="31"/>
        <end position="46"/>
    </location>
</feature>
<feature type="non-terminal residue" evidence="2">
    <location>
        <position position="1"/>
    </location>
</feature>
<evidence type="ECO:0000256" key="1">
    <source>
        <dbReference type="SAM" id="MobiDB-lite"/>
    </source>
</evidence>
<dbReference type="Proteomes" id="UP000827986">
    <property type="component" value="Unassembled WGS sequence"/>
</dbReference>